<proteinExistence type="predicted"/>
<accession>A0ABQ9EI07</accession>
<keyword evidence="3" id="KW-1185">Reference proteome</keyword>
<name>A0ABQ9EI07_TEGGR</name>
<gene>
    <name evidence="2" type="ORF">KUTeg_019573</name>
</gene>
<dbReference type="Proteomes" id="UP001217089">
    <property type="component" value="Unassembled WGS sequence"/>
</dbReference>
<dbReference type="PANTHER" id="PTHR12358">
    <property type="entry name" value="SPHINGOSINE KINASE"/>
    <property type="match status" value="1"/>
</dbReference>
<dbReference type="PROSITE" id="PS50146">
    <property type="entry name" value="DAGK"/>
    <property type="match status" value="1"/>
</dbReference>
<evidence type="ECO:0000259" key="1">
    <source>
        <dbReference type="PROSITE" id="PS50146"/>
    </source>
</evidence>
<organism evidence="2 3">
    <name type="scientific">Tegillarca granosa</name>
    <name type="common">Malaysian cockle</name>
    <name type="synonym">Anadara granosa</name>
    <dbReference type="NCBI Taxonomy" id="220873"/>
    <lineage>
        <taxon>Eukaryota</taxon>
        <taxon>Metazoa</taxon>
        <taxon>Spiralia</taxon>
        <taxon>Lophotrochozoa</taxon>
        <taxon>Mollusca</taxon>
        <taxon>Bivalvia</taxon>
        <taxon>Autobranchia</taxon>
        <taxon>Pteriomorphia</taxon>
        <taxon>Arcoida</taxon>
        <taxon>Arcoidea</taxon>
        <taxon>Arcidae</taxon>
        <taxon>Tegillarca</taxon>
    </lineage>
</organism>
<feature type="domain" description="DAGKc" evidence="1">
    <location>
        <begin position="1"/>
        <end position="104"/>
    </location>
</feature>
<dbReference type="Gene3D" id="3.40.50.10330">
    <property type="entry name" value="Probable inorganic polyphosphate/atp-NAD kinase, domain 1"/>
    <property type="match status" value="1"/>
</dbReference>
<dbReference type="InterPro" id="IPR050187">
    <property type="entry name" value="Lipid_Phosphate_FormReg"/>
</dbReference>
<evidence type="ECO:0000313" key="3">
    <source>
        <dbReference type="Proteomes" id="UP001217089"/>
    </source>
</evidence>
<dbReference type="PANTHER" id="PTHR12358:SF54">
    <property type="entry name" value="SPHINGOSINE KINASE RELATED PROTEIN"/>
    <property type="match status" value="1"/>
</dbReference>
<dbReference type="SUPFAM" id="SSF111331">
    <property type="entry name" value="NAD kinase/diacylglycerol kinase-like"/>
    <property type="match status" value="1"/>
</dbReference>
<evidence type="ECO:0000313" key="2">
    <source>
        <dbReference type="EMBL" id="KAJ8303177.1"/>
    </source>
</evidence>
<protein>
    <recommendedName>
        <fullName evidence="1">DAGKc domain-containing protein</fullName>
    </recommendedName>
</protein>
<dbReference type="Pfam" id="PF00781">
    <property type="entry name" value="DAGK_cat"/>
    <property type="match status" value="1"/>
</dbReference>
<dbReference type="InterPro" id="IPR001206">
    <property type="entry name" value="Diacylglycerol_kinase_cat_dom"/>
</dbReference>
<reference evidence="2 3" key="1">
    <citation type="submission" date="2022-12" db="EMBL/GenBank/DDBJ databases">
        <title>Chromosome-level genome of Tegillarca granosa.</title>
        <authorList>
            <person name="Kim J."/>
        </authorList>
    </citation>
    <scope>NUCLEOTIDE SEQUENCE [LARGE SCALE GENOMIC DNA]</scope>
    <source>
        <strain evidence="2">Teg-2019</strain>
        <tissue evidence="2">Adductor muscle</tissue>
    </source>
</reference>
<dbReference type="EMBL" id="JARBDR010000917">
    <property type="protein sequence ID" value="KAJ8303177.1"/>
    <property type="molecule type" value="Genomic_DNA"/>
</dbReference>
<sequence>MREYLPTCNLEGIDGLVVMGGDGSFNQCVNGLFERSQKSANVDYNNPEAKLADTMLPIGHIPTGTGNLISGYCYGGCKDIETSILHIIRGKERKFGVTAVYDDSKWLGNCCILLGLGTLSDMVRYSESYRWIKTYRYLVVPAIYFSIKTVPQFKAKLTVKKRDGSVVFTEEELCDLLIANHETFDPNEYFGSKTWYDDENKIMKYHLSSRYNYWKNFMSKLLKGQNYVKPDFVEEIRAVSMKIEILESNMSKTSDGQIKLSLLIDGEYLDLITSALDFRLKEPLIRVFSSL</sequence>
<comment type="caution">
    <text evidence="2">The sequence shown here is derived from an EMBL/GenBank/DDBJ whole genome shotgun (WGS) entry which is preliminary data.</text>
</comment>
<dbReference type="InterPro" id="IPR016064">
    <property type="entry name" value="NAD/diacylglycerol_kinase_sf"/>
</dbReference>
<dbReference type="InterPro" id="IPR017438">
    <property type="entry name" value="ATP-NAD_kinase_N"/>
</dbReference>